<feature type="domain" description="STAS" evidence="1">
    <location>
        <begin position="165"/>
        <end position="277"/>
    </location>
</feature>
<sequence>MSNEYQLDTKEFHSLKTASYKVFEVIAKRLNVQTAYVTKRGETAMTVLSSYNKKEEIIPEGYSVEYGGTYCRLIISNKESSLTTTNLMKDELTRELEVSSQLQVKGFLGVSLTDLNGHVFGTLCVMDKEEKEFTEEDIDFLKSIAGVLSHMIELDQTQYNMALLNVPIIPITKGVSILTIQGIIDERRAEKILDNVLTYGTENDIEYFIIDLSGLVIRGNNFPQVFGKLVQSLQLMGIETIITGITPEIAQREVENIALTNLKTKTASNLESALSYIGFSLVESP</sequence>
<dbReference type="RefSeq" id="WP_128525914.1">
    <property type="nucleotide sequence ID" value="NZ_CP026118.1"/>
</dbReference>
<dbReference type="PANTHER" id="PTHR33745:SF8">
    <property type="entry name" value="BLUE-LIGHT PHOTORECEPTOR"/>
    <property type="match status" value="1"/>
</dbReference>
<dbReference type="Pfam" id="PF01740">
    <property type="entry name" value="STAS"/>
    <property type="match status" value="1"/>
</dbReference>
<dbReference type="KEGG" id="hli:HLI_16275"/>
<evidence type="ECO:0000313" key="2">
    <source>
        <dbReference type="EMBL" id="QAS53647.1"/>
    </source>
</evidence>
<dbReference type="EMBL" id="CP026118">
    <property type="protein sequence ID" value="QAS53647.1"/>
    <property type="molecule type" value="Genomic_DNA"/>
</dbReference>
<dbReference type="SUPFAM" id="SSF52091">
    <property type="entry name" value="SpoIIaa-like"/>
    <property type="match status" value="1"/>
</dbReference>
<evidence type="ECO:0000313" key="3">
    <source>
        <dbReference type="Proteomes" id="UP000287756"/>
    </source>
</evidence>
<protein>
    <submittedName>
        <fullName evidence="2">Anti-anti-sigma factor</fullName>
    </submittedName>
</protein>
<reference evidence="2 3" key="1">
    <citation type="submission" date="2018-01" db="EMBL/GenBank/DDBJ databases">
        <title>The whole genome sequencing and assembly of Halobacillus litoralis ERB031 strain.</title>
        <authorList>
            <person name="Lee S.-J."/>
            <person name="Park M.-K."/>
            <person name="Kim J.-Y."/>
            <person name="Lee Y.-J."/>
            <person name="Yi H."/>
            <person name="Bahn Y.-S."/>
            <person name="Kim J.F."/>
            <person name="Lee D.-W."/>
        </authorList>
    </citation>
    <scope>NUCLEOTIDE SEQUENCE [LARGE SCALE GENOMIC DNA]</scope>
    <source>
        <strain evidence="2 3">ERB 031</strain>
    </source>
</reference>
<dbReference type="Gene3D" id="3.30.450.40">
    <property type="match status" value="1"/>
</dbReference>
<dbReference type="AlphaFoldDB" id="A0A410MG14"/>
<organism evidence="2 3">
    <name type="scientific">Halobacillus litoralis</name>
    <dbReference type="NCBI Taxonomy" id="45668"/>
    <lineage>
        <taxon>Bacteria</taxon>
        <taxon>Bacillati</taxon>
        <taxon>Bacillota</taxon>
        <taxon>Bacilli</taxon>
        <taxon>Bacillales</taxon>
        <taxon>Bacillaceae</taxon>
        <taxon>Halobacillus</taxon>
    </lineage>
</organism>
<dbReference type="SUPFAM" id="SSF55781">
    <property type="entry name" value="GAF domain-like"/>
    <property type="match status" value="1"/>
</dbReference>
<proteinExistence type="predicted"/>
<dbReference type="PANTHER" id="PTHR33745">
    <property type="entry name" value="RSBT ANTAGONIST PROTEIN RSBS-RELATED"/>
    <property type="match status" value="1"/>
</dbReference>
<dbReference type="OrthoDB" id="1120027at2"/>
<dbReference type="SMART" id="SM00065">
    <property type="entry name" value="GAF"/>
    <property type="match status" value="1"/>
</dbReference>
<dbReference type="CDD" id="cd07041">
    <property type="entry name" value="STAS_RsbR_RsbS_like"/>
    <property type="match status" value="1"/>
</dbReference>
<gene>
    <name evidence="2" type="ORF">HLI_16275</name>
</gene>
<evidence type="ECO:0000259" key="1">
    <source>
        <dbReference type="PROSITE" id="PS50801"/>
    </source>
</evidence>
<dbReference type="InterPro" id="IPR002645">
    <property type="entry name" value="STAS_dom"/>
</dbReference>
<accession>A0A410MG14</accession>
<dbReference type="Pfam" id="PF01590">
    <property type="entry name" value="GAF"/>
    <property type="match status" value="1"/>
</dbReference>
<dbReference type="InterPro" id="IPR029016">
    <property type="entry name" value="GAF-like_dom_sf"/>
</dbReference>
<dbReference type="InterPro" id="IPR003018">
    <property type="entry name" value="GAF"/>
</dbReference>
<dbReference type="InterPro" id="IPR036513">
    <property type="entry name" value="STAS_dom_sf"/>
</dbReference>
<dbReference type="Proteomes" id="UP000287756">
    <property type="component" value="Chromosome"/>
</dbReference>
<dbReference type="InterPro" id="IPR051932">
    <property type="entry name" value="Bact_StressResp_Reg"/>
</dbReference>
<name>A0A410MG14_9BACI</name>
<dbReference type="PROSITE" id="PS50801">
    <property type="entry name" value="STAS"/>
    <property type="match status" value="1"/>
</dbReference>
<dbReference type="Gene3D" id="3.30.750.24">
    <property type="entry name" value="STAS domain"/>
    <property type="match status" value="1"/>
</dbReference>